<dbReference type="Pfam" id="PF06080">
    <property type="entry name" value="DUF938"/>
    <property type="match status" value="1"/>
</dbReference>
<dbReference type="InterPro" id="IPR029063">
    <property type="entry name" value="SAM-dependent_MTases_sf"/>
</dbReference>
<protein>
    <submittedName>
        <fullName evidence="2">CG18661</fullName>
    </submittedName>
</protein>
<dbReference type="OMA" id="YLYGPYK"/>
<dbReference type="AlphaFoldDB" id="A0A0M4EQ09"/>
<dbReference type="PANTHER" id="PTHR20974">
    <property type="entry name" value="UPF0585 PROTEIN CG18661"/>
    <property type="match status" value="1"/>
</dbReference>
<evidence type="ECO:0000313" key="2">
    <source>
        <dbReference type="EMBL" id="ALC39025.1"/>
    </source>
</evidence>
<dbReference type="Gene3D" id="3.40.50.150">
    <property type="entry name" value="Vaccinia Virus protein VP39"/>
    <property type="match status" value="1"/>
</dbReference>
<sequence>MSRTLTTTVKRIFHVKTTTTSKSTWRSIKRTHPSADRNSQPISRVFIAQVDKKTPDLQLLEISSGSGQHCGYLAPLFANITFQPTEYERANFPSIEAYAADCATGNIKNPLFVDISQELHQWEPATLEQLKPASFDYVFNSNMMHITPWECSEGLFRAAGQLLKPGGKLFIYGPFAWYGQLTPQSNVDFDADLKRRNDAWGLRDMKDIEQLAFLNGLKINQTVDMPSNNKFLTWVKK</sequence>
<dbReference type="InterPro" id="IPR010342">
    <property type="entry name" value="DUF938"/>
</dbReference>
<dbReference type="Proteomes" id="UP000494163">
    <property type="component" value="Chromosome 2L"/>
</dbReference>
<comment type="similarity">
    <text evidence="1">Belongs to the UPF0585 family.</text>
</comment>
<keyword evidence="3" id="KW-1185">Reference proteome</keyword>
<reference evidence="2 3" key="1">
    <citation type="submission" date="2015-08" db="EMBL/GenBank/DDBJ databases">
        <title>Ancestral chromatin configuration constrains chromatin evolution on differentiating sex chromosomes in Drosophila.</title>
        <authorList>
            <person name="Zhou Q."/>
            <person name="Bachtrog D."/>
        </authorList>
    </citation>
    <scope>NUCLEOTIDE SEQUENCE [LARGE SCALE GENOMIC DNA]</scope>
    <source>
        <tissue evidence="2">Whole larvae</tissue>
    </source>
</reference>
<dbReference type="PANTHER" id="PTHR20974:SF0">
    <property type="entry name" value="UPF0585 PROTEIN CG18661"/>
    <property type="match status" value="1"/>
</dbReference>
<evidence type="ECO:0000313" key="3">
    <source>
        <dbReference type="Proteomes" id="UP000494163"/>
    </source>
</evidence>
<dbReference type="OrthoDB" id="10258744at2759"/>
<proteinExistence type="inferred from homology"/>
<dbReference type="SUPFAM" id="SSF53335">
    <property type="entry name" value="S-adenosyl-L-methionine-dependent methyltransferases"/>
    <property type="match status" value="1"/>
</dbReference>
<organism evidence="2 3">
    <name type="scientific">Drosophila busckii</name>
    <name type="common">Fruit fly</name>
    <dbReference type="NCBI Taxonomy" id="30019"/>
    <lineage>
        <taxon>Eukaryota</taxon>
        <taxon>Metazoa</taxon>
        <taxon>Ecdysozoa</taxon>
        <taxon>Arthropoda</taxon>
        <taxon>Hexapoda</taxon>
        <taxon>Insecta</taxon>
        <taxon>Pterygota</taxon>
        <taxon>Neoptera</taxon>
        <taxon>Endopterygota</taxon>
        <taxon>Diptera</taxon>
        <taxon>Brachycera</taxon>
        <taxon>Muscomorpha</taxon>
        <taxon>Ephydroidea</taxon>
        <taxon>Drosophilidae</taxon>
        <taxon>Drosophila</taxon>
    </lineage>
</organism>
<accession>A0A0M4EQ09</accession>
<name>A0A0M4EQ09_DROBS</name>
<evidence type="ECO:0000256" key="1">
    <source>
        <dbReference type="ARBA" id="ARBA00008308"/>
    </source>
</evidence>
<dbReference type="EMBL" id="CP012523">
    <property type="protein sequence ID" value="ALC39025.1"/>
    <property type="molecule type" value="Genomic_DNA"/>
</dbReference>
<gene>
    <name evidence="2" type="ORF">Dbus_chr2Lg1110</name>
</gene>